<dbReference type="PANTHER" id="PTHR10174">
    <property type="entry name" value="ALPHA-TOCOPHEROL TRANSFER PROTEIN-RELATED"/>
    <property type="match status" value="1"/>
</dbReference>
<dbReference type="Gene3D" id="3.40.525.10">
    <property type="entry name" value="CRAL-TRIO lipid binding domain"/>
    <property type="match status" value="1"/>
</dbReference>
<name>A0AA38HQF7_9CUCU</name>
<protein>
    <recommendedName>
        <fullName evidence="1">CRAL-TRIO domain-containing protein</fullName>
    </recommendedName>
</protein>
<dbReference type="Pfam" id="PF00650">
    <property type="entry name" value="CRAL_TRIO"/>
    <property type="match status" value="1"/>
</dbReference>
<proteinExistence type="predicted"/>
<feature type="domain" description="CRAL-TRIO" evidence="1">
    <location>
        <begin position="97"/>
        <end position="262"/>
    </location>
</feature>
<dbReference type="SMART" id="SM00516">
    <property type="entry name" value="SEC14"/>
    <property type="match status" value="1"/>
</dbReference>
<accession>A0AA38HQF7</accession>
<sequence>MSHQDNNYNLDLKPPSPEILQWAKENIGEDPETRNEVISKLRNIIFERQECTPHRTDDVFLLRFLRSCKFDPEATHSLIVEYYNFKKNNPQFFVNVNLEKLTGLLTDGVISTPPYYEGSGRRMVIHRMGKWDPEKYSLDEVYQFNIAIMEMGILEPQGQILGSIAIFDFEDYSLQQAWYFTPSYAYKSIQILTKAFPMKVHAIHIVNESYIFDIIFNVVKPFLSTSVLEKIFFHGSDLESLHKHIAPEYLPPRYGGTRPQHSIENWISIWRNNQVVFQELKDLGYEFSENEDANDV</sequence>
<dbReference type="PRINTS" id="PR00180">
    <property type="entry name" value="CRETINALDHBP"/>
</dbReference>
<dbReference type="CDD" id="cd00170">
    <property type="entry name" value="SEC14"/>
    <property type="match status" value="1"/>
</dbReference>
<dbReference type="Proteomes" id="UP001168821">
    <property type="component" value="Unassembled WGS sequence"/>
</dbReference>
<dbReference type="PANTHER" id="PTHR10174:SF234">
    <property type="entry name" value="SD01558P"/>
    <property type="match status" value="1"/>
</dbReference>
<dbReference type="InterPro" id="IPR011074">
    <property type="entry name" value="CRAL/TRIO_N_dom"/>
</dbReference>
<dbReference type="InterPro" id="IPR036865">
    <property type="entry name" value="CRAL-TRIO_dom_sf"/>
</dbReference>
<evidence type="ECO:0000313" key="3">
    <source>
        <dbReference type="Proteomes" id="UP001168821"/>
    </source>
</evidence>
<dbReference type="EMBL" id="JALNTZ010000009">
    <property type="protein sequence ID" value="KAJ3641581.1"/>
    <property type="molecule type" value="Genomic_DNA"/>
</dbReference>
<dbReference type="PROSITE" id="PS50191">
    <property type="entry name" value="CRAL_TRIO"/>
    <property type="match status" value="1"/>
</dbReference>
<dbReference type="Gene3D" id="1.10.8.20">
    <property type="entry name" value="N-terminal domain of phosphatidylinositol transfer protein sec14p"/>
    <property type="match status" value="1"/>
</dbReference>
<keyword evidence="3" id="KW-1185">Reference proteome</keyword>
<dbReference type="SMART" id="SM01100">
    <property type="entry name" value="CRAL_TRIO_N"/>
    <property type="match status" value="1"/>
</dbReference>
<gene>
    <name evidence="2" type="ORF">Zmor_028083</name>
</gene>
<comment type="caution">
    <text evidence="2">The sequence shown here is derived from an EMBL/GenBank/DDBJ whole genome shotgun (WGS) entry which is preliminary data.</text>
</comment>
<dbReference type="GO" id="GO:0016020">
    <property type="term" value="C:membrane"/>
    <property type="evidence" value="ECO:0007669"/>
    <property type="project" value="TreeGrafter"/>
</dbReference>
<evidence type="ECO:0000313" key="2">
    <source>
        <dbReference type="EMBL" id="KAJ3641581.1"/>
    </source>
</evidence>
<organism evidence="2 3">
    <name type="scientific">Zophobas morio</name>
    <dbReference type="NCBI Taxonomy" id="2755281"/>
    <lineage>
        <taxon>Eukaryota</taxon>
        <taxon>Metazoa</taxon>
        <taxon>Ecdysozoa</taxon>
        <taxon>Arthropoda</taxon>
        <taxon>Hexapoda</taxon>
        <taxon>Insecta</taxon>
        <taxon>Pterygota</taxon>
        <taxon>Neoptera</taxon>
        <taxon>Endopterygota</taxon>
        <taxon>Coleoptera</taxon>
        <taxon>Polyphaga</taxon>
        <taxon>Cucujiformia</taxon>
        <taxon>Tenebrionidae</taxon>
        <taxon>Zophobas</taxon>
    </lineage>
</organism>
<dbReference type="Gene3D" id="1.20.5.1200">
    <property type="entry name" value="Alpha-tocopherol transfer"/>
    <property type="match status" value="1"/>
</dbReference>
<reference evidence="2" key="1">
    <citation type="journal article" date="2023" name="G3 (Bethesda)">
        <title>Whole genome assemblies of Zophobas morio and Tenebrio molitor.</title>
        <authorList>
            <person name="Kaur S."/>
            <person name="Stinson S.A."/>
            <person name="diCenzo G.C."/>
        </authorList>
    </citation>
    <scope>NUCLEOTIDE SEQUENCE</scope>
    <source>
        <strain evidence="2">QUZm001</strain>
    </source>
</reference>
<dbReference type="SUPFAM" id="SSF52087">
    <property type="entry name" value="CRAL/TRIO domain"/>
    <property type="match status" value="1"/>
</dbReference>
<dbReference type="InterPro" id="IPR001251">
    <property type="entry name" value="CRAL-TRIO_dom"/>
</dbReference>
<dbReference type="AlphaFoldDB" id="A0AA38HQF7"/>
<dbReference type="InterPro" id="IPR036273">
    <property type="entry name" value="CRAL/TRIO_N_dom_sf"/>
</dbReference>
<dbReference type="SUPFAM" id="SSF46938">
    <property type="entry name" value="CRAL/TRIO N-terminal domain"/>
    <property type="match status" value="1"/>
</dbReference>
<dbReference type="GO" id="GO:1902936">
    <property type="term" value="F:phosphatidylinositol bisphosphate binding"/>
    <property type="evidence" value="ECO:0007669"/>
    <property type="project" value="TreeGrafter"/>
</dbReference>
<evidence type="ECO:0000259" key="1">
    <source>
        <dbReference type="PROSITE" id="PS50191"/>
    </source>
</evidence>